<sequence>MHSCSTHVMLCGNPNMIRDTYKCLNKKYSMIKNYQTSPGHITKRNFLEKLKIAIAPPVIYLSAAQKYIYGNKNLYLAAQNVDKHISGPFTGETSVYMLQEFGIKYVIIGHAERRKLHNEDYKVITKKFLILKQYNLIPVLCIGETYKDCKNKEIKNICINQINPILDILGIESFREVIIAYEPVWAIGTGKAPSPEYIQNVHLCIRSYLSQYDLNISKNVLLQYGGSVNSKNVLKILLQPDVNGILLGQASIHLKEFLSILHIAKATNVGGRNTTETTENIFIILFCSMLIKLIAACIKKLTFWNNDSLCGNSESISCSTPLACSNCLEVYFKD</sequence>
<dbReference type="GO" id="GO:0006094">
    <property type="term" value="P:gluconeogenesis"/>
    <property type="evidence" value="ECO:0007669"/>
    <property type="project" value="UniProtKB-UniPathway"/>
</dbReference>
<comment type="catalytic activity">
    <reaction evidence="4">
        <text>D-glyceraldehyde 3-phosphate = dihydroxyacetone phosphate</text>
        <dbReference type="Rhea" id="RHEA:18585"/>
        <dbReference type="ChEBI" id="CHEBI:57642"/>
        <dbReference type="ChEBI" id="CHEBI:59776"/>
        <dbReference type="EC" id="5.3.1.1"/>
    </reaction>
</comment>
<dbReference type="Pfam" id="PF00121">
    <property type="entry name" value="TIM"/>
    <property type="match status" value="1"/>
</dbReference>
<dbReference type="EnsemblMetazoa" id="GPAI000670-RA">
    <property type="protein sequence ID" value="GPAI000670-PA"/>
    <property type="gene ID" value="GPAI000670"/>
</dbReference>
<evidence type="ECO:0000256" key="3">
    <source>
        <dbReference type="ARBA" id="ARBA00023235"/>
    </source>
</evidence>
<name>A0A1A9Z129_GLOPL</name>
<accession>A0A1A9Z129</accession>
<dbReference type="SUPFAM" id="SSF51351">
    <property type="entry name" value="Triosephosphate isomerase (TIM)"/>
    <property type="match status" value="1"/>
</dbReference>
<dbReference type="InterPro" id="IPR013785">
    <property type="entry name" value="Aldolase_TIM"/>
</dbReference>
<comment type="subunit">
    <text evidence="2">Homodimer.</text>
</comment>
<comment type="pathway">
    <text evidence="4">Carbohydrate degradation; glycolysis; D-glyceraldehyde 3-phosphate from glycerone phosphate: step 1/1.</text>
</comment>
<evidence type="ECO:0000256" key="4">
    <source>
        <dbReference type="RuleBase" id="RU363013"/>
    </source>
</evidence>
<dbReference type="AlphaFoldDB" id="A0A1A9Z129"/>
<keyword evidence="4" id="KW-0312">Gluconeogenesis</keyword>
<dbReference type="STRING" id="7398.A0A1A9Z129"/>
<dbReference type="GO" id="GO:0006096">
    <property type="term" value="P:glycolytic process"/>
    <property type="evidence" value="ECO:0007669"/>
    <property type="project" value="UniProtKB-UniPathway"/>
</dbReference>
<proteinExistence type="inferred from homology"/>
<dbReference type="UniPathway" id="UPA00138"/>
<evidence type="ECO:0000256" key="1">
    <source>
        <dbReference type="ARBA" id="ARBA00007422"/>
    </source>
</evidence>
<dbReference type="GO" id="GO:0046166">
    <property type="term" value="P:glyceraldehyde-3-phosphate biosynthetic process"/>
    <property type="evidence" value="ECO:0007669"/>
    <property type="project" value="TreeGrafter"/>
</dbReference>
<dbReference type="VEuPathDB" id="VectorBase:GPAI000670"/>
<dbReference type="PROSITE" id="PS00171">
    <property type="entry name" value="TIM_1"/>
    <property type="match status" value="1"/>
</dbReference>
<comment type="similarity">
    <text evidence="1 4">Belongs to the triosephosphate isomerase family.</text>
</comment>
<dbReference type="CDD" id="cd00311">
    <property type="entry name" value="TIM"/>
    <property type="match status" value="1"/>
</dbReference>
<dbReference type="InterPro" id="IPR000652">
    <property type="entry name" value="Triosephosphate_isomerase"/>
</dbReference>
<dbReference type="GO" id="GO:0019563">
    <property type="term" value="P:glycerol catabolic process"/>
    <property type="evidence" value="ECO:0007669"/>
    <property type="project" value="TreeGrafter"/>
</dbReference>
<keyword evidence="3 4" id="KW-0413">Isomerase</keyword>
<dbReference type="InterPro" id="IPR020861">
    <property type="entry name" value="Triosephosphate_isomerase_AS"/>
</dbReference>
<keyword evidence="4" id="KW-0324">Glycolysis</keyword>
<keyword evidence="6" id="KW-1185">Reference proteome</keyword>
<organism evidence="5 6">
    <name type="scientific">Glossina pallidipes</name>
    <name type="common">Tsetse fly</name>
    <dbReference type="NCBI Taxonomy" id="7398"/>
    <lineage>
        <taxon>Eukaryota</taxon>
        <taxon>Metazoa</taxon>
        <taxon>Ecdysozoa</taxon>
        <taxon>Arthropoda</taxon>
        <taxon>Hexapoda</taxon>
        <taxon>Insecta</taxon>
        <taxon>Pterygota</taxon>
        <taxon>Neoptera</taxon>
        <taxon>Endopterygota</taxon>
        <taxon>Diptera</taxon>
        <taxon>Brachycera</taxon>
        <taxon>Muscomorpha</taxon>
        <taxon>Hippoboscoidea</taxon>
        <taxon>Glossinidae</taxon>
        <taxon>Glossina</taxon>
    </lineage>
</organism>
<dbReference type="Proteomes" id="UP000092445">
    <property type="component" value="Unassembled WGS sequence"/>
</dbReference>
<dbReference type="PANTHER" id="PTHR21139:SF42">
    <property type="entry name" value="TRIOSEPHOSPHATE ISOMERASE"/>
    <property type="match status" value="1"/>
</dbReference>
<reference evidence="5" key="2">
    <citation type="submission" date="2020-05" db="UniProtKB">
        <authorList>
            <consortium name="EnsemblMetazoa"/>
        </authorList>
    </citation>
    <scope>IDENTIFICATION</scope>
    <source>
        <strain evidence="5">IAEA</strain>
    </source>
</reference>
<protein>
    <recommendedName>
        <fullName evidence="4">Triosephosphate isomerase</fullName>
        <ecNumber evidence="4">5.3.1.1</ecNumber>
    </recommendedName>
</protein>
<evidence type="ECO:0000256" key="2">
    <source>
        <dbReference type="ARBA" id="ARBA00011738"/>
    </source>
</evidence>
<dbReference type="GO" id="GO:0004807">
    <property type="term" value="F:triose-phosphate isomerase activity"/>
    <property type="evidence" value="ECO:0007669"/>
    <property type="project" value="UniProtKB-EC"/>
</dbReference>
<dbReference type="InterPro" id="IPR035990">
    <property type="entry name" value="TIM_sf"/>
</dbReference>
<dbReference type="Gene3D" id="3.20.20.70">
    <property type="entry name" value="Aldolase class I"/>
    <property type="match status" value="1"/>
</dbReference>
<comment type="pathway">
    <text evidence="4">Carbohydrate biosynthesis; gluconeogenesis.</text>
</comment>
<reference evidence="6" key="1">
    <citation type="submission" date="2014-03" db="EMBL/GenBank/DDBJ databases">
        <authorList>
            <person name="Aksoy S."/>
            <person name="Warren W."/>
            <person name="Wilson R.K."/>
        </authorList>
    </citation>
    <scope>NUCLEOTIDE SEQUENCE [LARGE SCALE GENOMIC DNA]</scope>
    <source>
        <strain evidence="6">IAEA</strain>
    </source>
</reference>
<dbReference type="PROSITE" id="PS51440">
    <property type="entry name" value="TIM_2"/>
    <property type="match status" value="1"/>
</dbReference>
<dbReference type="PANTHER" id="PTHR21139">
    <property type="entry name" value="TRIOSEPHOSPHATE ISOMERASE"/>
    <property type="match status" value="1"/>
</dbReference>
<evidence type="ECO:0000313" key="5">
    <source>
        <dbReference type="EnsemblMetazoa" id="GPAI000670-PA"/>
    </source>
</evidence>
<dbReference type="GO" id="GO:0005829">
    <property type="term" value="C:cytosol"/>
    <property type="evidence" value="ECO:0007669"/>
    <property type="project" value="TreeGrafter"/>
</dbReference>
<dbReference type="NCBIfam" id="TIGR00419">
    <property type="entry name" value="tim"/>
    <property type="match status" value="1"/>
</dbReference>
<evidence type="ECO:0000313" key="6">
    <source>
        <dbReference type="Proteomes" id="UP000092445"/>
    </source>
</evidence>
<dbReference type="UniPathway" id="UPA00109">
    <property type="reaction ID" value="UER00189"/>
</dbReference>
<dbReference type="EC" id="5.3.1.1" evidence="4"/>